<sequence length="117" mass="12441">MVYHDNIEEFADPAGYDREDESDTGVAFYASLARETGGPVLEIACGTGRVAMPVAQQGFAVTGLDILPGMLEVARGKAEAAGLPARWVEGDARVRPRRAVPAHLPDGQLLPGLPDER</sequence>
<dbReference type="InterPro" id="IPR041698">
    <property type="entry name" value="Methyltransf_25"/>
</dbReference>
<accession>A0A6J4PL88</accession>
<dbReference type="CDD" id="cd02440">
    <property type="entry name" value="AdoMet_MTases"/>
    <property type="match status" value="1"/>
</dbReference>
<dbReference type="InterPro" id="IPR029063">
    <property type="entry name" value="SAM-dependent_MTases_sf"/>
</dbReference>
<evidence type="ECO:0000313" key="2">
    <source>
        <dbReference type="EMBL" id="CAA9415809.1"/>
    </source>
</evidence>
<feature type="domain" description="Methyltransferase" evidence="1">
    <location>
        <begin position="40"/>
        <end position="93"/>
    </location>
</feature>
<dbReference type="SUPFAM" id="SSF53335">
    <property type="entry name" value="S-adenosyl-L-methionine-dependent methyltransferases"/>
    <property type="match status" value="1"/>
</dbReference>
<proteinExistence type="predicted"/>
<protein>
    <recommendedName>
        <fullName evidence="1">Methyltransferase domain-containing protein</fullName>
    </recommendedName>
</protein>
<name>A0A6J4PL88_9ACTN</name>
<reference evidence="2" key="1">
    <citation type="submission" date="2020-02" db="EMBL/GenBank/DDBJ databases">
        <authorList>
            <person name="Meier V. D."/>
        </authorList>
    </citation>
    <scope>NUCLEOTIDE SEQUENCE</scope>
    <source>
        <strain evidence="2">AVDCRST_MAG82</strain>
    </source>
</reference>
<organism evidence="2">
    <name type="scientific">uncultured Rubrobacteraceae bacterium</name>
    <dbReference type="NCBI Taxonomy" id="349277"/>
    <lineage>
        <taxon>Bacteria</taxon>
        <taxon>Bacillati</taxon>
        <taxon>Actinomycetota</taxon>
        <taxon>Rubrobacteria</taxon>
        <taxon>Rubrobacterales</taxon>
        <taxon>Rubrobacteraceae</taxon>
        <taxon>environmental samples</taxon>
    </lineage>
</organism>
<dbReference type="EMBL" id="CADCVA010000149">
    <property type="protein sequence ID" value="CAA9415809.1"/>
    <property type="molecule type" value="Genomic_DNA"/>
</dbReference>
<dbReference type="AlphaFoldDB" id="A0A6J4PL88"/>
<evidence type="ECO:0000259" key="1">
    <source>
        <dbReference type="Pfam" id="PF13649"/>
    </source>
</evidence>
<gene>
    <name evidence="2" type="ORF">AVDCRST_MAG82-1096</name>
</gene>
<dbReference type="Pfam" id="PF13649">
    <property type="entry name" value="Methyltransf_25"/>
    <property type="match status" value="1"/>
</dbReference>
<dbReference type="Gene3D" id="3.40.50.150">
    <property type="entry name" value="Vaccinia Virus protein VP39"/>
    <property type="match status" value="1"/>
</dbReference>